<sequence>MASNSDIRIQTLTIIGTVLSYSMPDTAVEGEAFSVTGQLYKEGSGEVIPNARIDIYIAGELITYDLTNALGQYAFNIVITEDGEYDILISYAGGTCTSGCITSCTSGCIESCVVSCIVSCTVGCVASCIASCTRSCIASCTAPCTASCTASCIASCVVSCTVGCISGCIASCIVSCVVGCIESFT</sequence>
<name>A0A0F9PK82_9ZZZZ</name>
<gene>
    <name evidence="1" type="ORF">LCGC14_0815900</name>
</gene>
<protein>
    <submittedName>
        <fullName evidence="1">Uncharacterized protein</fullName>
    </submittedName>
</protein>
<reference evidence="1" key="1">
    <citation type="journal article" date="2015" name="Nature">
        <title>Complex archaea that bridge the gap between prokaryotes and eukaryotes.</title>
        <authorList>
            <person name="Spang A."/>
            <person name="Saw J.H."/>
            <person name="Jorgensen S.L."/>
            <person name="Zaremba-Niedzwiedzka K."/>
            <person name="Martijn J."/>
            <person name="Lind A.E."/>
            <person name="van Eijk R."/>
            <person name="Schleper C."/>
            <person name="Guy L."/>
            <person name="Ettema T.J."/>
        </authorList>
    </citation>
    <scope>NUCLEOTIDE SEQUENCE</scope>
</reference>
<evidence type="ECO:0000313" key="1">
    <source>
        <dbReference type="EMBL" id="KKN32240.1"/>
    </source>
</evidence>
<accession>A0A0F9PK82</accession>
<comment type="caution">
    <text evidence="1">The sequence shown here is derived from an EMBL/GenBank/DDBJ whole genome shotgun (WGS) entry which is preliminary data.</text>
</comment>
<organism evidence="1">
    <name type="scientific">marine sediment metagenome</name>
    <dbReference type="NCBI Taxonomy" id="412755"/>
    <lineage>
        <taxon>unclassified sequences</taxon>
        <taxon>metagenomes</taxon>
        <taxon>ecological metagenomes</taxon>
    </lineage>
</organism>
<proteinExistence type="predicted"/>
<dbReference type="EMBL" id="LAZR01002265">
    <property type="protein sequence ID" value="KKN32240.1"/>
    <property type="molecule type" value="Genomic_DNA"/>
</dbReference>
<dbReference type="AlphaFoldDB" id="A0A0F9PK82"/>